<dbReference type="Pfam" id="PF12849">
    <property type="entry name" value="PBP_like_2"/>
    <property type="match status" value="1"/>
</dbReference>
<feature type="signal peptide" evidence="2">
    <location>
        <begin position="1"/>
        <end position="23"/>
    </location>
</feature>
<evidence type="ECO:0000259" key="3">
    <source>
        <dbReference type="Pfam" id="PF12849"/>
    </source>
</evidence>
<name>A0ABT7QKZ0_9GAMM</name>
<evidence type="ECO:0000313" key="4">
    <source>
        <dbReference type="EMBL" id="MDM5147350.1"/>
    </source>
</evidence>
<dbReference type="Gene3D" id="3.40.190.10">
    <property type="entry name" value="Periplasmic binding protein-like II"/>
    <property type="match status" value="2"/>
</dbReference>
<feature type="chain" id="PRO_5045998249" evidence="2">
    <location>
        <begin position="24"/>
        <end position="346"/>
    </location>
</feature>
<feature type="domain" description="PBP" evidence="3">
    <location>
        <begin position="23"/>
        <end position="309"/>
    </location>
</feature>
<reference evidence="4" key="2">
    <citation type="journal article" date="2023" name="Microbiome">
        <title>Synthase-selected sorting approach identifies a beta-lactone synthase in a nudibranch symbiotic bacterium.</title>
        <authorList>
            <person name="Dzunkova M."/>
            <person name="La Clair J.J."/>
            <person name="Tyml T."/>
            <person name="Doud D."/>
            <person name="Schulz F."/>
            <person name="Piquer-Esteban S."/>
            <person name="Porcel Sanchis D."/>
            <person name="Osborn A."/>
            <person name="Robinson D."/>
            <person name="Louie K.B."/>
            <person name="Bowen B.P."/>
            <person name="Bowers R.M."/>
            <person name="Lee J."/>
            <person name="Arnau V."/>
            <person name="Diaz-Villanueva W."/>
            <person name="Stepanauskas R."/>
            <person name="Gosliner T."/>
            <person name="Date S.V."/>
            <person name="Northen T.R."/>
            <person name="Cheng J.F."/>
            <person name="Burkart M.D."/>
            <person name="Woyke T."/>
        </authorList>
    </citation>
    <scope>NUCLEOTIDE SEQUENCE</scope>
    <source>
        <strain evidence="4">Df01</strain>
    </source>
</reference>
<evidence type="ECO:0000313" key="5">
    <source>
        <dbReference type="Proteomes" id="UP001168167"/>
    </source>
</evidence>
<dbReference type="PANTHER" id="PTHR30570:SF1">
    <property type="entry name" value="PHOSPHATE-BINDING PROTEIN PSTS"/>
    <property type="match status" value="1"/>
</dbReference>
<dbReference type="PANTHER" id="PTHR30570">
    <property type="entry name" value="PERIPLASMIC PHOSPHATE BINDING COMPONENT OF PHOSPHATE ABC TRANSPORTER"/>
    <property type="match status" value="1"/>
</dbReference>
<protein>
    <submittedName>
        <fullName evidence="4">Substrate-binding domain-containing protein</fullName>
    </submittedName>
</protein>
<dbReference type="InterPro" id="IPR050811">
    <property type="entry name" value="Phosphate_ABC_transporter"/>
</dbReference>
<dbReference type="SUPFAM" id="SSF53850">
    <property type="entry name" value="Periplasmic binding protein-like II"/>
    <property type="match status" value="1"/>
</dbReference>
<evidence type="ECO:0000256" key="2">
    <source>
        <dbReference type="SAM" id="SignalP"/>
    </source>
</evidence>
<dbReference type="EMBL" id="JANQAO010000001">
    <property type="protein sequence ID" value="MDM5147350.1"/>
    <property type="molecule type" value="Genomic_DNA"/>
</dbReference>
<dbReference type="Proteomes" id="UP001168167">
    <property type="component" value="Unassembled WGS sequence"/>
</dbReference>
<dbReference type="InterPro" id="IPR024370">
    <property type="entry name" value="PBP_domain"/>
</dbReference>
<gene>
    <name evidence="4" type="ORF">NQX30_03045</name>
</gene>
<keyword evidence="5" id="KW-1185">Reference proteome</keyword>
<organism evidence="4 5">
    <name type="scientific">Candidatus Doriopsillibacter californiensis</name>
    <dbReference type="NCBI Taxonomy" id="2970740"/>
    <lineage>
        <taxon>Bacteria</taxon>
        <taxon>Pseudomonadati</taxon>
        <taxon>Pseudomonadota</taxon>
        <taxon>Gammaproteobacteria</taxon>
        <taxon>Candidatus Tethybacterales</taxon>
        <taxon>Candidatus Persebacteraceae</taxon>
        <taxon>Candidatus Doriopsillibacter</taxon>
    </lineage>
</organism>
<comment type="caution">
    <text evidence="4">The sequence shown here is derived from an EMBL/GenBank/DDBJ whole genome shotgun (WGS) entry which is preliminary data.</text>
</comment>
<sequence length="346" mass="37585">MKLSTPKTLVLTALMLITSLASAGKNNIDIVGSSTVYPFSTVAAERFSQATGHLAPKIESTGSGGGMKLFCKGIGANTPDVTNSSRRIKKSEQKLCAKNGVNDILEVKIGYDGIVIAQSLDGKSISLTRKELFLALGKEVPNSSGKLVPNPNKMWSDVNSSLPDTTIRVYGPPPTSGTRDAFSELVLEKGCETDDALKILKKSDKKTYKAICHGVREDGVYIEVGENDNIIVQKLSSNPDTLGIFGFSFLEENRDKVRGIDIEGIAPEFEAIADGSYPISRPLFFYAKIAHYGTVDNLREFVEFFVQPEVMGDDGFLADRGLIPLPVDEYDAINKTVFENQAMSQL</sequence>
<keyword evidence="1 2" id="KW-0732">Signal</keyword>
<evidence type="ECO:0000256" key="1">
    <source>
        <dbReference type="ARBA" id="ARBA00022729"/>
    </source>
</evidence>
<accession>A0ABT7QKZ0</accession>
<proteinExistence type="predicted"/>
<reference evidence="4" key="1">
    <citation type="submission" date="2022-08" db="EMBL/GenBank/DDBJ databases">
        <authorList>
            <person name="Dzunkova M."/>
            <person name="La Clair J."/>
            <person name="Tyml T."/>
            <person name="Doud D."/>
            <person name="Schulz F."/>
            <person name="Piquer S."/>
            <person name="Porcel Sanchis D."/>
            <person name="Osborn A."/>
            <person name="Robinson D."/>
            <person name="Louie K.B."/>
            <person name="Bowen B.P."/>
            <person name="Bowers R."/>
            <person name="Lee J."/>
            <person name="Arnau Llombart V."/>
            <person name="Diaz Villanueva W."/>
            <person name="Gosliner T."/>
            <person name="Northen T."/>
            <person name="Cheng J.-F."/>
            <person name="Burkart M.D."/>
            <person name="Woyke T."/>
        </authorList>
    </citation>
    <scope>NUCLEOTIDE SEQUENCE</scope>
    <source>
        <strain evidence="4">Df01</strain>
    </source>
</reference>